<sequence length="413" mass="47642">MDVARSHSKIVFVIFILIYRMLLDILYVQTIAPFWGYYGFINDPSHLCKILSWIILAAFIVIVFPYLKSDEEFSSDIALIIFFLKIVPFTSFIACKQQPIDFILCEVLYLFLIYLFLKTIHVPKLSNKFKSTTLTNLIVAVLIVTVFFISAYYANFRLSFNFIDVYEIRFEARDYDMPTILKYLRGASSNILPVALAYALSRKKYAFSILLVFVIFLSFSTNGMKSTLFKMIICIFLFLLYKVDFKKYLGIAFLSLAVLSLLEWIALGTNVLSTVIVRRVLMIPQVLDSFYYDFTLNNGPLYYGGYHGEDVSFAIGAQYWSNGEIRANNGFFSDFYINIGFIGCIIYPLLYVIFFKYCEAAFGKSNRQIVMFVAIIVIYTLMGSSFTTSLLTHGLFLLLVTMYVTPWENNKEQ</sequence>
<protein>
    <recommendedName>
        <fullName evidence="4">O-antigen ligase domain-containing protein</fullName>
    </recommendedName>
</protein>
<feature type="transmembrane region" description="Helical" evidence="1">
    <location>
        <begin position="369"/>
        <end position="400"/>
    </location>
</feature>
<organism evidence="2 3">
    <name type="scientific">Bacteroides cellulosilyticus</name>
    <dbReference type="NCBI Taxonomy" id="246787"/>
    <lineage>
        <taxon>Bacteria</taxon>
        <taxon>Pseudomonadati</taxon>
        <taxon>Bacteroidota</taxon>
        <taxon>Bacteroidia</taxon>
        <taxon>Bacteroidales</taxon>
        <taxon>Bacteroidaceae</taxon>
        <taxon>Bacteroides</taxon>
    </lineage>
</organism>
<dbReference type="EMBL" id="JARFID010000025">
    <property type="protein sequence ID" value="MDE8696419.1"/>
    <property type="molecule type" value="Genomic_DNA"/>
</dbReference>
<dbReference type="Proteomes" id="UP001221924">
    <property type="component" value="Unassembled WGS sequence"/>
</dbReference>
<evidence type="ECO:0008006" key="4">
    <source>
        <dbReference type="Google" id="ProtNLM"/>
    </source>
</evidence>
<feature type="transmembrane region" description="Helical" evidence="1">
    <location>
        <begin position="137"/>
        <end position="154"/>
    </location>
</feature>
<reference evidence="2" key="1">
    <citation type="submission" date="2023-03" db="EMBL/GenBank/DDBJ databases">
        <title>DFI Biobank Strains.</title>
        <authorList>
            <person name="Mostad J."/>
            <person name="Paddock L."/>
            <person name="Medina S."/>
            <person name="Waligurski E."/>
            <person name="Barat B."/>
            <person name="Smith R."/>
            <person name="Burgo V."/>
            <person name="Metcalfe C."/>
            <person name="Woodson C."/>
            <person name="Sundararajan A."/>
            <person name="Ramaswamy R."/>
            <person name="Lin H."/>
            <person name="Pamer E.G."/>
        </authorList>
    </citation>
    <scope>NUCLEOTIDE SEQUENCE</scope>
    <source>
        <strain evidence="2">DFI.9.5</strain>
    </source>
</reference>
<proteinExistence type="predicted"/>
<dbReference type="RefSeq" id="WP_149924725.1">
    <property type="nucleotide sequence ID" value="NZ_CAXKYC010000035.1"/>
</dbReference>
<feature type="transmembrane region" description="Helical" evidence="1">
    <location>
        <begin position="74"/>
        <end position="94"/>
    </location>
</feature>
<feature type="transmembrane region" description="Helical" evidence="1">
    <location>
        <begin position="100"/>
        <end position="117"/>
    </location>
</feature>
<keyword evidence="1" id="KW-0812">Transmembrane</keyword>
<feature type="transmembrane region" description="Helical" evidence="1">
    <location>
        <begin position="50"/>
        <end position="67"/>
    </location>
</feature>
<evidence type="ECO:0000313" key="3">
    <source>
        <dbReference type="Proteomes" id="UP001221924"/>
    </source>
</evidence>
<feature type="transmembrane region" description="Helical" evidence="1">
    <location>
        <begin position="12"/>
        <end position="38"/>
    </location>
</feature>
<evidence type="ECO:0000256" key="1">
    <source>
        <dbReference type="SAM" id="Phobius"/>
    </source>
</evidence>
<evidence type="ECO:0000313" key="2">
    <source>
        <dbReference type="EMBL" id="MDE8696419.1"/>
    </source>
</evidence>
<feature type="transmembrane region" description="Helical" evidence="1">
    <location>
        <begin position="248"/>
        <end position="267"/>
    </location>
</feature>
<dbReference type="AlphaFoldDB" id="A0AAW6M2F8"/>
<keyword evidence="1" id="KW-0472">Membrane</keyword>
<accession>A0AAW6M2F8</accession>
<keyword evidence="1" id="KW-1133">Transmembrane helix</keyword>
<comment type="caution">
    <text evidence="2">The sequence shown here is derived from an EMBL/GenBank/DDBJ whole genome shotgun (WGS) entry which is preliminary data.</text>
</comment>
<gene>
    <name evidence="2" type="ORF">PZH42_20125</name>
</gene>
<feature type="transmembrane region" description="Helical" evidence="1">
    <location>
        <begin position="335"/>
        <end position="357"/>
    </location>
</feature>
<name>A0AAW6M2F8_9BACE</name>
<feature type="transmembrane region" description="Helical" evidence="1">
    <location>
        <begin position="205"/>
        <end position="221"/>
    </location>
</feature>